<dbReference type="Proteomes" id="UP001301350">
    <property type="component" value="Unassembled WGS sequence"/>
</dbReference>
<dbReference type="GO" id="GO:0000785">
    <property type="term" value="C:chromatin"/>
    <property type="evidence" value="ECO:0007669"/>
    <property type="project" value="TreeGrafter"/>
</dbReference>
<dbReference type="GO" id="GO:0034088">
    <property type="term" value="P:maintenance of mitotic sister chromatid cohesion"/>
    <property type="evidence" value="ECO:0007669"/>
    <property type="project" value="TreeGrafter"/>
</dbReference>
<protein>
    <submittedName>
        <fullName evidence="3">Uncharacterized protein</fullName>
    </submittedName>
</protein>
<comment type="similarity">
    <text evidence="1">Belongs to the DCC1 family.</text>
</comment>
<sequence>MQHKRVSSPPDACRLVFSESADRSDEFLLLDWDALEVLRDGDASTSLEDRLRELLSKHGVWNGESYFQGVYLKDGVAQHESAGVSTALQSLLAEESESSRRLGDDLESEAALCTPTATYSLRNLETSNTLLLVAPAEGDETERSVPARLHQRLECAQRWPRFGALQTVMRHGARYAGQSAAPIGFTWTELLSLAQASDAELRTHLLALDIVQLHPTQRYVLVDADALDEALQRVLDTLLVLQSDGGAVSRATLRSALIEEDGVDAVVAEHCIHKFFQAPDGCSPADADRVVLRAREAVRRLAAIILKRYPHGICAAEELLRELQYRVPGRVVQSVADAAEQLQGVALVEEHVDFRADPNHDVVARSMATSTVGARSYANTLPPPTAPAQRRPLFRRLVADELPLNPQARLANLFRVRPEWTRAELEPYLQRVPDTVLHRYARPLQTGAVSHAALLRYVRR</sequence>
<accession>A0AAV9IWT0</accession>
<evidence type="ECO:0000313" key="3">
    <source>
        <dbReference type="EMBL" id="KAK4536550.1"/>
    </source>
</evidence>
<evidence type="ECO:0000256" key="2">
    <source>
        <dbReference type="ARBA" id="ARBA00022705"/>
    </source>
</evidence>
<reference evidence="3 4" key="1">
    <citation type="submission" date="2022-07" db="EMBL/GenBank/DDBJ databases">
        <title>Genome-wide signatures of adaptation to extreme environments.</title>
        <authorList>
            <person name="Cho C.H."/>
            <person name="Yoon H.S."/>
        </authorList>
    </citation>
    <scope>NUCLEOTIDE SEQUENCE [LARGE SCALE GENOMIC DNA]</scope>
    <source>
        <strain evidence="3 4">DBV 063 E5</strain>
    </source>
</reference>
<keyword evidence="4" id="KW-1185">Reference proteome</keyword>
<dbReference type="GO" id="GO:0006260">
    <property type="term" value="P:DNA replication"/>
    <property type="evidence" value="ECO:0007669"/>
    <property type="project" value="UniProtKB-KW"/>
</dbReference>
<dbReference type="PANTHER" id="PTHR13395:SF6">
    <property type="entry name" value="SISTER CHROMATID COHESION PROTEIN DCC1"/>
    <property type="match status" value="1"/>
</dbReference>
<proteinExistence type="inferred from homology"/>
<dbReference type="GO" id="GO:0031390">
    <property type="term" value="C:Ctf18 RFC-like complex"/>
    <property type="evidence" value="ECO:0007669"/>
    <property type="project" value="InterPro"/>
</dbReference>
<keyword evidence="2" id="KW-0235">DNA replication</keyword>
<gene>
    <name evidence="3" type="ORF">CDCA_CDCA09G2575</name>
</gene>
<evidence type="ECO:0000313" key="4">
    <source>
        <dbReference type="Proteomes" id="UP001301350"/>
    </source>
</evidence>
<dbReference type="Pfam" id="PF09724">
    <property type="entry name" value="Dcc1"/>
    <property type="match status" value="1"/>
</dbReference>
<dbReference type="EMBL" id="JANCYW010000009">
    <property type="protein sequence ID" value="KAK4536550.1"/>
    <property type="molecule type" value="Genomic_DNA"/>
</dbReference>
<dbReference type="GO" id="GO:0000775">
    <property type="term" value="C:chromosome, centromeric region"/>
    <property type="evidence" value="ECO:0007669"/>
    <property type="project" value="TreeGrafter"/>
</dbReference>
<comment type="caution">
    <text evidence="3">The sequence shown here is derived from an EMBL/GenBank/DDBJ whole genome shotgun (WGS) entry which is preliminary data.</text>
</comment>
<dbReference type="AlphaFoldDB" id="A0AAV9IWT0"/>
<dbReference type="InterPro" id="IPR019128">
    <property type="entry name" value="Dcc1"/>
</dbReference>
<organism evidence="3 4">
    <name type="scientific">Cyanidium caldarium</name>
    <name type="common">Red alga</name>
    <dbReference type="NCBI Taxonomy" id="2771"/>
    <lineage>
        <taxon>Eukaryota</taxon>
        <taxon>Rhodophyta</taxon>
        <taxon>Bangiophyceae</taxon>
        <taxon>Cyanidiales</taxon>
        <taxon>Cyanidiaceae</taxon>
        <taxon>Cyanidium</taxon>
    </lineage>
</organism>
<name>A0AAV9IWT0_CYACA</name>
<evidence type="ECO:0000256" key="1">
    <source>
        <dbReference type="ARBA" id="ARBA00007017"/>
    </source>
</evidence>
<dbReference type="PANTHER" id="PTHR13395">
    <property type="entry name" value="SISTER CHROMATID COHESION PROTEIN DCC1-RELATED"/>
    <property type="match status" value="1"/>
</dbReference>